<dbReference type="InterPro" id="IPR019172">
    <property type="entry name" value="Osteopetrosis-assoc_TM_1"/>
</dbReference>
<feature type="non-terminal residue" evidence="2">
    <location>
        <position position="1"/>
    </location>
</feature>
<reference evidence="2 3" key="1">
    <citation type="journal article" date="2019" name="Gigascience">
        <title>Whole-genome sequence of the oriental lung fluke Paragonimus westermani.</title>
        <authorList>
            <person name="Oey H."/>
            <person name="Zakrzewski M."/>
            <person name="Narain K."/>
            <person name="Devi K.R."/>
            <person name="Agatsuma T."/>
            <person name="Nawaratna S."/>
            <person name="Gobert G.N."/>
            <person name="Jones M.K."/>
            <person name="Ragan M.A."/>
            <person name="McManus D.P."/>
            <person name="Krause L."/>
        </authorList>
    </citation>
    <scope>NUCLEOTIDE SEQUENCE [LARGE SCALE GENOMIC DNA]</scope>
    <source>
        <strain evidence="2 3">IND2009</strain>
    </source>
</reference>
<keyword evidence="1" id="KW-0812">Transmembrane</keyword>
<evidence type="ECO:0000313" key="3">
    <source>
        <dbReference type="Proteomes" id="UP000324629"/>
    </source>
</evidence>
<dbReference type="GO" id="GO:0005829">
    <property type="term" value="C:cytosol"/>
    <property type="evidence" value="ECO:0007669"/>
    <property type="project" value="TreeGrafter"/>
</dbReference>
<dbReference type="Pfam" id="PF09777">
    <property type="entry name" value="OSTMP1"/>
    <property type="match status" value="2"/>
</dbReference>
<evidence type="ECO:0000256" key="1">
    <source>
        <dbReference type="SAM" id="Phobius"/>
    </source>
</evidence>
<dbReference type="PANTHER" id="PTHR15644:SF2">
    <property type="entry name" value="OSTEOPETROSIS-ASSOCIATED TRANSMEMBRANE PROTEIN 1"/>
    <property type="match status" value="1"/>
</dbReference>
<dbReference type="PANTHER" id="PTHR15644">
    <property type="entry name" value="OSTEOPETROSIS ASSOCIATED TRANSMEMBRANE PROTEIN 1"/>
    <property type="match status" value="1"/>
</dbReference>
<feature type="transmembrane region" description="Helical" evidence="1">
    <location>
        <begin position="283"/>
        <end position="303"/>
    </location>
</feature>
<name>A0A5J4NUN6_9TREM</name>
<sequence>HRIMLLIKIFPLIVFILLVLPGRVFTITCTEYAGKLSTHISLVTRCFSAHGSPVSLCGWCVGLLNDLHAVLSDDSAVSPSGTPCIELLILSDKATMDLLRFIADIWNRSFCTHCLSKKSEENLSASWFRLHELIDWPHMHAPAEEYGTSTARLGQDEYNLYVYNNDTKEFFLQLNSTLHCFMQHIVNHTSSILDVLSFPAVDSLIVNSSSACSTCADGYQNLLDIYNKKLARLNVDHGEFHVTEYMKYTNNRFAVCFDIQYALNRTQWAWSNLIRCRRPETSVIQVSIPLLVCAIAFVLFHVLSYKVCKHPIKIFIYQPKRVEPRRNTNARNLSTTSLLAHSHSMRVPSYGSVASCTYHPSNSIESNFPNVRNVRDLGEHEQSVVRSIL</sequence>
<dbReference type="Proteomes" id="UP000324629">
    <property type="component" value="Unassembled WGS sequence"/>
</dbReference>
<comment type="caution">
    <text evidence="2">The sequence shown here is derived from an EMBL/GenBank/DDBJ whole genome shotgun (WGS) entry which is preliminary data.</text>
</comment>
<keyword evidence="1" id="KW-1133">Transmembrane helix</keyword>
<protein>
    <recommendedName>
        <fullName evidence="4">Osteopetrosis-associated transmembrane protein 1</fullName>
    </recommendedName>
</protein>
<proteinExistence type="predicted"/>
<gene>
    <name evidence="2" type="ORF">DEA37_0001047</name>
</gene>
<accession>A0A5J4NUN6</accession>
<dbReference type="AlphaFoldDB" id="A0A5J4NUN6"/>
<keyword evidence="3" id="KW-1185">Reference proteome</keyword>
<organism evidence="2 3">
    <name type="scientific">Paragonimus westermani</name>
    <dbReference type="NCBI Taxonomy" id="34504"/>
    <lineage>
        <taxon>Eukaryota</taxon>
        <taxon>Metazoa</taxon>
        <taxon>Spiralia</taxon>
        <taxon>Lophotrochozoa</taxon>
        <taxon>Platyhelminthes</taxon>
        <taxon>Trematoda</taxon>
        <taxon>Digenea</taxon>
        <taxon>Plagiorchiida</taxon>
        <taxon>Troglotremata</taxon>
        <taxon>Troglotrematidae</taxon>
        <taxon>Paragonimus</taxon>
    </lineage>
</organism>
<keyword evidence="1" id="KW-0472">Membrane</keyword>
<evidence type="ECO:0000313" key="2">
    <source>
        <dbReference type="EMBL" id="KAA3679194.1"/>
    </source>
</evidence>
<dbReference type="EMBL" id="QNGE01000816">
    <property type="protein sequence ID" value="KAA3679194.1"/>
    <property type="molecule type" value="Genomic_DNA"/>
</dbReference>
<evidence type="ECO:0008006" key="4">
    <source>
        <dbReference type="Google" id="ProtNLM"/>
    </source>
</evidence>